<accession>A0A8J6B0L5</accession>
<name>A0A8J6B0L5_9EUKA</name>
<dbReference type="Proteomes" id="UP000717585">
    <property type="component" value="Unassembled WGS sequence"/>
</dbReference>
<gene>
    <name evidence="1" type="ORF">J8273_5582</name>
</gene>
<dbReference type="AlphaFoldDB" id="A0A8J6B0L5"/>
<organism evidence="1 2">
    <name type="scientific">Carpediemonas membranifera</name>
    <dbReference type="NCBI Taxonomy" id="201153"/>
    <lineage>
        <taxon>Eukaryota</taxon>
        <taxon>Metamonada</taxon>
        <taxon>Carpediemonas-like organisms</taxon>
        <taxon>Carpediemonas</taxon>
    </lineage>
</organism>
<keyword evidence="2" id="KW-1185">Reference proteome</keyword>
<reference evidence="1" key="1">
    <citation type="submission" date="2021-05" db="EMBL/GenBank/DDBJ databases">
        <title>A free-living protist that lacks canonical eukaryotic 1 DNA replication and segregation systems.</title>
        <authorList>
            <person name="Salas-Leiva D.E."/>
            <person name="Tromer E.C."/>
            <person name="Curtis B.A."/>
            <person name="Jerlstrom-Hultqvist J."/>
            <person name="Kolisko M."/>
            <person name="Yi Z."/>
            <person name="Salas-Leiva J.S."/>
            <person name="Gallot-Lavallee L."/>
            <person name="Kops G.J.P.L."/>
            <person name="Archibald J.M."/>
            <person name="Simpson A.G.B."/>
            <person name="Roger A.J."/>
        </authorList>
    </citation>
    <scope>NUCLEOTIDE SEQUENCE</scope>
    <source>
        <strain evidence="1">BICM</strain>
    </source>
</reference>
<proteinExistence type="predicted"/>
<comment type="caution">
    <text evidence="1">The sequence shown here is derived from an EMBL/GenBank/DDBJ whole genome shotgun (WGS) entry which is preliminary data.</text>
</comment>
<protein>
    <submittedName>
        <fullName evidence="1">Uncharacterized protein</fullName>
    </submittedName>
</protein>
<evidence type="ECO:0000313" key="1">
    <source>
        <dbReference type="EMBL" id="KAG9392988.1"/>
    </source>
</evidence>
<dbReference type="EMBL" id="JAHDYR010000028">
    <property type="protein sequence ID" value="KAG9392988.1"/>
    <property type="molecule type" value="Genomic_DNA"/>
</dbReference>
<sequence>MAELNRVSEATTALTEWGITTDQVSGGTQERNGKITAAATTNAEDTCQDVGIDTDELPSEARATCVLIYATKSKSALKDNDPADIRELLA</sequence>
<evidence type="ECO:0000313" key="2">
    <source>
        <dbReference type="Proteomes" id="UP000717585"/>
    </source>
</evidence>